<dbReference type="PANTHER" id="PTHR22596:SF3">
    <property type="entry name" value="PEPTIDASE S1 DOMAIN-CONTAINING PROTEIN"/>
    <property type="match status" value="1"/>
</dbReference>
<dbReference type="Gene3D" id="2.40.10.10">
    <property type="entry name" value="Trypsin-like serine proteases"/>
    <property type="match status" value="1"/>
</dbReference>
<organism evidence="3 4">
    <name type="scientific">Caenorhabditis nigoni</name>
    <dbReference type="NCBI Taxonomy" id="1611254"/>
    <lineage>
        <taxon>Eukaryota</taxon>
        <taxon>Metazoa</taxon>
        <taxon>Ecdysozoa</taxon>
        <taxon>Nematoda</taxon>
        <taxon>Chromadorea</taxon>
        <taxon>Rhabditida</taxon>
        <taxon>Rhabditina</taxon>
        <taxon>Rhabditomorpha</taxon>
        <taxon>Rhabditoidea</taxon>
        <taxon>Rhabditidae</taxon>
        <taxon>Peloderinae</taxon>
        <taxon>Caenorhabditis</taxon>
    </lineage>
</organism>
<dbReference type="PANTHER" id="PTHR22596">
    <property type="entry name" value="TRYPSIN-LIKE PROTEASE PROTEIN 6"/>
    <property type="match status" value="1"/>
</dbReference>
<evidence type="ECO:0000256" key="2">
    <source>
        <dbReference type="SAM" id="SignalP"/>
    </source>
</evidence>
<dbReference type="Pfam" id="PF03761">
    <property type="entry name" value="DUF316"/>
    <property type="match status" value="1"/>
</dbReference>
<name>A0A2G5T7M1_9PELO</name>
<accession>A0A2G5T7M1</accession>
<dbReference type="Proteomes" id="UP000230233">
    <property type="component" value="Chromosome V"/>
</dbReference>
<dbReference type="InterPro" id="IPR009003">
    <property type="entry name" value="Peptidase_S1_PA"/>
</dbReference>
<feature type="region of interest" description="Disordered" evidence="1">
    <location>
        <begin position="301"/>
        <end position="331"/>
    </location>
</feature>
<dbReference type="OrthoDB" id="5820495at2759"/>
<feature type="chain" id="PRO_5013955958" description="Peptidase S1 domain-containing protein" evidence="2">
    <location>
        <begin position="19"/>
        <end position="401"/>
    </location>
</feature>
<protein>
    <recommendedName>
        <fullName evidence="5">Peptidase S1 domain-containing protein</fullName>
    </recommendedName>
</protein>
<evidence type="ECO:0000256" key="1">
    <source>
        <dbReference type="SAM" id="MobiDB-lite"/>
    </source>
</evidence>
<dbReference type="InterPro" id="IPR005514">
    <property type="entry name" value="DUF316"/>
</dbReference>
<keyword evidence="4" id="KW-1185">Reference proteome</keyword>
<gene>
    <name evidence="3" type="primary">Cnig_chr_V.g16904</name>
    <name evidence="3" type="ORF">B9Z55_016904</name>
</gene>
<keyword evidence="2" id="KW-0732">Signal</keyword>
<comment type="caution">
    <text evidence="3">The sequence shown here is derived from an EMBL/GenBank/DDBJ whole genome shotgun (WGS) entry which is preliminary data.</text>
</comment>
<dbReference type="EMBL" id="PDUG01000005">
    <property type="protein sequence ID" value="PIC23086.1"/>
    <property type="molecule type" value="Genomic_DNA"/>
</dbReference>
<reference evidence="4" key="1">
    <citation type="submission" date="2017-10" db="EMBL/GenBank/DDBJ databases">
        <title>Rapid genome shrinkage in a self-fertile nematode reveals novel sperm competition proteins.</title>
        <authorList>
            <person name="Yin D."/>
            <person name="Schwarz E.M."/>
            <person name="Thomas C.G."/>
            <person name="Felde R.L."/>
            <person name="Korf I.F."/>
            <person name="Cutter A.D."/>
            <person name="Schartner C.M."/>
            <person name="Ralston E.J."/>
            <person name="Meyer B.J."/>
            <person name="Haag E.S."/>
        </authorList>
    </citation>
    <scope>NUCLEOTIDE SEQUENCE [LARGE SCALE GENOMIC DNA]</scope>
    <source>
        <strain evidence="4">JU1422</strain>
    </source>
</reference>
<dbReference type="InterPro" id="IPR043504">
    <property type="entry name" value="Peptidase_S1_PA_chymotrypsin"/>
</dbReference>
<sequence>MKLLYLLPLVVFVVGVGAEKLSDQENEEIQMICGKRADGYHRKVINGEYVKKGEHPWAVNIYVRYLKEQNHFGFYYHVGAMISSRHIVSLNTLFNSTENLNLDGREYTGYKGICEGDDLIVPQELLSRFDVDLEYLNDLNGNREFRNTVAKVTVINGCKELLTSNPMIIELVAPLENNTVPACISNSARNWERVGGFSVYGMDNPGRLVSGRFRPIECSASAPLSCAEASNKSSQGLCIGDFGGSAIANMDHRHVMLGFYALGNSDCQGNTETMNPFQFTNLGYYRQEICETTGVCVPPPGEEVTPGAQPEAPSTTAAPEENTTAHHSVNGEEIKAETFAPLNVSNSSRKGDVAGTIDPMRIGSDGEVIKAETFEPMEIDHRGSTRADRIPDIHIHIHLNK</sequence>
<dbReference type="STRING" id="1611254.A0A2G5T7M1"/>
<dbReference type="AlphaFoldDB" id="A0A2G5T7M1"/>
<proteinExistence type="predicted"/>
<evidence type="ECO:0008006" key="5">
    <source>
        <dbReference type="Google" id="ProtNLM"/>
    </source>
</evidence>
<evidence type="ECO:0000313" key="4">
    <source>
        <dbReference type="Proteomes" id="UP000230233"/>
    </source>
</evidence>
<dbReference type="SUPFAM" id="SSF50494">
    <property type="entry name" value="Trypsin-like serine proteases"/>
    <property type="match status" value="1"/>
</dbReference>
<evidence type="ECO:0000313" key="3">
    <source>
        <dbReference type="EMBL" id="PIC23086.1"/>
    </source>
</evidence>
<feature type="compositionally biased region" description="Polar residues" evidence="1">
    <location>
        <begin position="312"/>
        <end position="327"/>
    </location>
</feature>
<feature type="signal peptide" evidence="2">
    <location>
        <begin position="1"/>
        <end position="18"/>
    </location>
</feature>